<dbReference type="SMART" id="SM00694">
    <property type="entry name" value="DysFC"/>
    <property type="match status" value="1"/>
</dbReference>
<dbReference type="GeneID" id="7846217"/>
<keyword evidence="1" id="KW-1133">Transmembrane helix</keyword>
<keyword evidence="1" id="KW-0472">Membrane</keyword>
<sequence>MINLQFHSIEFKIPLKDSKNLSIIVQFPNHVKKSTQPFYYDASKNYGLINQLLKCDEIILNSEEDLATLEIDEEEGDDIIMPKKQRLLGKQLIKLKNVQQGTYQLTLNQNLAKIKYSCSFGLSRNSSITQIPTNKKKYMTEEEDITTSDQNDILSLNRNLASIHDRKNLIQVQKKNLNQIDDEYIFDESMIDKSKRDVSILRINTSVSTDYGQNNSINPINQNKNKALMYQQTQYQTAPLSPIASSRDLQSIKQSNQFQELETSYQYVPQKEQLAQNTILFTNYAKILISLIQFLKQVYSWDNAILSVGYGVGVTMFLTYYNMSLIISFVLIYKFPQIIEQQLYYKNNECPEEDLYNWNKFCEDFAKYMQNIKENINSNQSRETLFTAFIYILVLVIMNSIFSVSKMFILLFWIHLFSYNYNGYKICKVFHYEIFGPVIDQAYQLISKRANLESDEIPDENVQNHHPEVYKPFINNKPEDIQLYEVYENQRIVSGLSWQPCQSNERFPWSNEDGRQQLSKNSTQMLNERQKWLESEWQIDINEFTDVYGWEYAKSFNEGVYQKTFKSEHQVRRRRWIRKAIYSSKTQL</sequence>
<organism evidence="3 4">
    <name type="scientific">Tetrahymena thermophila (strain SB210)</name>
    <dbReference type="NCBI Taxonomy" id="312017"/>
    <lineage>
        <taxon>Eukaryota</taxon>
        <taxon>Sar</taxon>
        <taxon>Alveolata</taxon>
        <taxon>Ciliophora</taxon>
        <taxon>Intramacronucleata</taxon>
        <taxon>Oligohymenophorea</taxon>
        <taxon>Hymenostomatida</taxon>
        <taxon>Tetrahymenina</taxon>
        <taxon>Tetrahymenidae</taxon>
        <taxon>Tetrahymena</taxon>
    </lineage>
</organism>
<gene>
    <name evidence="3" type="ORF">TTHERM_00628480</name>
</gene>
<reference evidence="4" key="1">
    <citation type="journal article" date="2006" name="PLoS Biol.">
        <title>Macronuclear genome sequence of the ciliate Tetrahymena thermophila, a model eukaryote.</title>
        <authorList>
            <person name="Eisen J.A."/>
            <person name="Coyne R.S."/>
            <person name="Wu M."/>
            <person name="Wu D."/>
            <person name="Thiagarajan M."/>
            <person name="Wortman J.R."/>
            <person name="Badger J.H."/>
            <person name="Ren Q."/>
            <person name="Amedeo P."/>
            <person name="Jones K.M."/>
            <person name="Tallon L.J."/>
            <person name="Delcher A.L."/>
            <person name="Salzberg S.L."/>
            <person name="Silva J.C."/>
            <person name="Haas B.J."/>
            <person name="Majoros W.H."/>
            <person name="Farzad M."/>
            <person name="Carlton J.M."/>
            <person name="Smith R.K. Jr."/>
            <person name="Garg J."/>
            <person name="Pearlman R.E."/>
            <person name="Karrer K.M."/>
            <person name="Sun L."/>
            <person name="Manning G."/>
            <person name="Elde N.C."/>
            <person name="Turkewitz A.P."/>
            <person name="Asai D.J."/>
            <person name="Wilkes D.E."/>
            <person name="Wang Y."/>
            <person name="Cai H."/>
            <person name="Collins K."/>
            <person name="Stewart B.A."/>
            <person name="Lee S.R."/>
            <person name="Wilamowska K."/>
            <person name="Weinberg Z."/>
            <person name="Ruzzo W.L."/>
            <person name="Wloga D."/>
            <person name="Gaertig J."/>
            <person name="Frankel J."/>
            <person name="Tsao C.-C."/>
            <person name="Gorovsky M.A."/>
            <person name="Keeling P.J."/>
            <person name="Waller R.F."/>
            <person name="Patron N.J."/>
            <person name="Cherry J.M."/>
            <person name="Stover N.A."/>
            <person name="Krieger C.J."/>
            <person name="del Toro C."/>
            <person name="Ryder H.F."/>
            <person name="Williamson S.C."/>
            <person name="Barbeau R.A."/>
            <person name="Hamilton E.P."/>
            <person name="Orias E."/>
        </authorList>
    </citation>
    <scope>NUCLEOTIDE SEQUENCE [LARGE SCALE GENOMIC DNA]</scope>
    <source>
        <strain evidence="4">SB210</strain>
    </source>
</reference>
<evidence type="ECO:0000313" key="3">
    <source>
        <dbReference type="EMBL" id="EAR99289.2"/>
    </source>
</evidence>
<dbReference type="HOGENOM" id="CLU_495686_0_0_1"/>
<dbReference type="RefSeq" id="XP_001019534.2">
    <property type="nucleotide sequence ID" value="XM_001019534.2"/>
</dbReference>
<evidence type="ECO:0000259" key="2">
    <source>
        <dbReference type="SMART" id="SM00694"/>
    </source>
</evidence>
<dbReference type="STRING" id="312017.Q23RV0"/>
<dbReference type="AlphaFoldDB" id="Q23RV0"/>
<feature type="transmembrane region" description="Helical" evidence="1">
    <location>
        <begin position="308"/>
        <end position="333"/>
    </location>
</feature>
<dbReference type="OrthoDB" id="72441at2759"/>
<dbReference type="InterPro" id="IPR006614">
    <property type="entry name" value="Peroxin/Ferlin"/>
</dbReference>
<dbReference type="KEGG" id="tet:TTHERM_00628480"/>
<dbReference type="Proteomes" id="UP000009168">
    <property type="component" value="Unassembled WGS sequence"/>
</dbReference>
<evidence type="ECO:0000313" key="4">
    <source>
        <dbReference type="Proteomes" id="UP000009168"/>
    </source>
</evidence>
<dbReference type="InParanoid" id="Q23RV0"/>
<evidence type="ECO:0000256" key="1">
    <source>
        <dbReference type="SAM" id="Phobius"/>
    </source>
</evidence>
<proteinExistence type="predicted"/>
<dbReference type="EMBL" id="GG662641">
    <property type="protein sequence ID" value="EAR99289.2"/>
    <property type="molecule type" value="Genomic_DNA"/>
</dbReference>
<feature type="domain" description="Peroxin/Ferlin" evidence="2">
    <location>
        <begin position="549"/>
        <end position="583"/>
    </location>
</feature>
<feature type="transmembrane region" description="Helical" evidence="1">
    <location>
        <begin position="388"/>
        <end position="414"/>
    </location>
</feature>
<keyword evidence="1 3" id="KW-0812">Transmembrane</keyword>
<keyword evidence="4" id="KW-1185">Reference proteome</keyword>
<accession>Q23RV0</accession>
<name>Q23RV0_TETTS</name>
<dbReference type="GO" id="GO:0016020">
    <property type="term" value="C:membrane"/>
    <property type="evidence" value="ECO:0007669"/>
    <property type="project" value="InterPro"/>
</dbReference>
<protein>
    <submittedName>
        <fullName evidence="3">Transmembrane protein, putative</fullName>
    </submittedName>
</protein>